<feature type="region of interest" description="Disordered" evidence="1">
    <location>
        <begin position="174"/>
        <end position="257"/>
    </location>
</feature>
<protein>
    <submittedName>
        <fullName evidence="2">Uncharacterized protein</fullName>
    </submittedName>
</protein>
<sequence>MRSTAGTVLTPERKEIIARSVSVALREGLKEAAREPEEEERSESSRGGRRSRVLLLAAVGTAIRFLLRRRGRSGSADGSEATTGGRSVPVESGESVEGAGSTGRSGGRRLLSMVVRLGAIVAVAYALARRYGSRGVEDAITDASERTRAIADRTASRAGKAAYKVDSISEEVADRIEERGGEAADRMEERGEETAERMEEVAETTEGMAGADEDEGTAEEAESEGGTEADEEDEQGEASEGSEESEGAEAGDGTDEE</sequence>
<feature type="region of interest" description="Disordered" evidence="1">
    <location>
        <begin position="28"/>
        <end position="47"/>
    </location>
</feature>
<feature type="compositionally biased region" description="Acidic residues" evidence="1">
    <location>
        <begin position="211"/>
        <end position="257"/>
    </location>
</feature>
<accession>A0A7D5QD83</accession>
<organism evidence="2 3">
    <name type="scientific">Halorarum salinum</name>
    <dbReference type="NCBI Taxonomy" id="2743089"/>
    <lineage>
        <taxon>Archaea</taxon>
        <taxon>Methanobacteriati</taxon>
        <taxon>Methanobacteriota</taxon>
        <taxon>Stenosarchaea group</taxon>
        <taxon>Halobacteria</taxon>
        <taxon>Halobacteriales</taxon>
        <taxon>Haloferacaceae</taxon>
        <taxon>Halorarum</taxon>
    </lineage>
</organism>
<dbReference type="KEGG" id="halu:HUG12_20970"/>
<dbReference type="GeneID" id="56039987"/>
<evidence type="ECO:0000256" key="1">
    <source>
        <dbReference type="SAM" id="MobiDB-lite"/>
    </source>
</evidence>
<evidence type="ECO:0000313" key="3">
    <source>
        <dbReference type="Proteomes" id="UP000509626"/>
    </source>
</evidence>
<dbReference type="RefSeq" id="WP_179270840.1">
    <property type="nucleotide sequence ID" value="NZ_CP058580.1"/>
</dbReference>
<geneLocation type="plasmid" evidence="2 3">
    <name>unnamed1</name>
</geneLocation>
<keyword evidence="3" id="KW-1185">Reference proteome</keyword>
<evidence type="ECO:0000313" key="2">
    <source>
        <dbReference type="EMBL" id="QLG64257.1"/>
    </source>
</evidence>
<proteinExistence type="predicted"/>
<feature type="compositionally biased region" description="Basic and acidic residues" evidence="1">
    <location>
        <begin position="174"/>
        <end position="200"/>
    </location>
</feature>
<feature type="region of interest" description="Disordered" evidence="1">
    <location>
        <begin position="73"/>
        <end position="105"/>
    </location>
</feature>
<dbReference type="EMBL" id="CP058580">
    <property type="protein sequence ID" value="QLG64257.1"/>
    <property type="molecule type" value="Genomic_DNA"/>
</dbReference>
<gene>
    <name evidence="2" type="ORF">HUG12_20970</name>
</gene>
<dbReference type="AlphaFoldDB" id="A0A7D5QD83"/>
<keyword evidence="2" id="KW-0614">Plasmid</keyword>
<dbReference type="Proteomes" id="UP000509626">
    <property type="component" value="Plasmid unnamed1"/>
</dbReference>
<reference evidence="2 3" key="1">
    <citation type="submission" date="2020-06" db="EMBL/GenBank/DDBJ databases">
        <title>NJ-3-1, isolated from saline soil.</title>
        <authorList>
            <person name="Cui H.L."/>
            <person name="Shi X."/>
        </authorList>
    </citation>
    <scope>NUCLEOTIDE SEQUENCE [LARGE SCALE GENOMIC DNA]</scope>
    <source>
        <strain evidence="2 3">NJ-3-1</strain>
        <plasmid evidence="2 3">unnamed1</plasmid>
    </source>
</reference>
<name>A0A7D5QD83_9EURY</name>